<feature type="transmembrane region" description="Helical" evidence="8">
    <location>
        <begin position="25"/>
        <end position="45"/>
    </location>
</feature>
<dbReference type="Pfam" id="PF13499">
    <property type="entry name" value="EF-hand_7"/>
    <property type="match status" value="1"/>
</dbReference>
<comment type="subcellular location">
    <subcellularLocation>
        <location evidence="1">Endomembrane system</location>
        <topology evidence="1">Multi-pass membrane protein</topology>
    </subcellularLocation>
</comment>
<dbReference type="InterPro" id="IPR004713">
    <property type="entry name" value="CaH_exchang"/>
</dbReference>
<feature type="transmembrane region" description="Helical" evidence="8">
    <location>
        <begin position="181"/>
        <end position="203"/>
    </location>
</feature>
<feature type="transmembrane region" description="Helical" evidence="8">
    <location>
        <begin position="417"/>
        <end position="440"/>
    </location>
</feature>
<keyword evidence="3" id="KW-0050">Antiport</keyword>
<gene>
    <name evidence="10" type="ORF">CSSPTR1EN2_LOCUS14395</name>
</gene>
<keyword evidence="2" id="KW-0813">Transport</keyword>
<evidence type="ECO:0000256" key="8">
    <source>
        <dbReference type="SAM" id="Phobius"/>
    </source>
</evidence>
<dbReference type="Pfam" id="PF01699">
    <property type="entry name" value="Na_Ca_ex"/>
    <property type="match status" value="2"/>
</dbReference>
<evidence type="ECO:0000256" key="2">
    <source>
        <dbReference type="ARBA" id="ARBA00022448"/>
    </source>
</evidence>
<keyword evidence="5 8" id="KW-1133">Transmembrane helix</keyword>
<keyword evidence="4 8" id="KW-0812">Transmembrane</keyword>
<dbReference type="PANTHER" id="PTHR31503:SF81">
    <property type="entry name" value="EF-HAND DOMAIN-CONTAINING PROTEIN"/>
    <property type="match status" value="1"/>
</dbReference>
<proteinExistence type="predicted"/>
<dbReference type="CDD" id="cd00051">
    <property type="entry name" value="EFh"/>
    <property type="match status" value="1"/>
</dbReference>
<feature type="transmembrane region" description="Helical" evidence="8">
    <location>
        <begin position="92"/>
        <end position="117"/>
    </location>
</feature>
<evidence type="ECO:0000256" key="7">
    <source>
        <dbReference type="ARBA" id="ARBA00023136"/>
    </source>
</evidence>
<dbReference type="PROSITE" id="PS50222">
    <property type="entry name" value="EF_HAND_2"/>
    <property type="match status" value="1"/>
</dbReference>
<accession>A0ABP0UD41</accession>
<keyword evidence="11" id="KW-1185">Reference proteome</keyword>
<evidence type="ECO:0000256" key="6">
    <source>
        <dbReference type="ARBA" id="ARBA00023065"/>
    </source>
</evidence>
<evidence type="ECO:0000256" key="1">
    <source>
        <dbReference type="ARBA" id="ARBA00004127"/>
    </source>
</evidence>
<dbReference type="InterPro" id="IPR044880">
    <property type="entry name" value="NCX_ion-bd_dom_sf"/>
</dbReference>
<dbReference type="Gene3D" id="1.10.238.10">
    <property type="entry name" value="EF-hand"/>
    <property type="match status" value="1"/>
</dbReference>
<reference evidence="10" key="1">
    <citation type="submission" date="2024-02" db="EMBL/GenBank/DDBJ databases">
        <authorList>
            <consortium name="ELIXIR-Norway"/>
            <consortium name="Elixir Norway"/>
        </authorList>
    </citation>
    <scope>NUCLEOTIDE SEQUENCE</scope>
</reference>
<dbReference type="InterPro" id="IPR004837">
    <property type="entry name" value="NaCa_Exmemb"/>
</dbReference>
<feature type="transmembrane region" description="Helical" evidence="8">
    <location>
        <begin position="479"/>
        <end position="502"/>
    </location>
</feature>
<dbReference type="EMBL" id="OZ019895">
    <property type="protein sequence ID" value="CAK9219259.1"/>
    <property type="molecule type" value="Genomic_DNA"/>
</dbReference>
<evidence type="ECO:0000256" key="3">
    <source>
        <dbReference type="ARBA" id="ARBA00022449"/>
    </source>
</evidence>
<feature type="transmembrane region" description="Helical" evidence="8">
    <location>
        <begin position="57"/>
        <end position="80"/>
    </location>
</feature>
<evidence type="ECO:0000256" key="5">
    <source>
        <dbReference type="ARBA" id="ARBA00022989"/>
    </source>
</evidence>
<name>A0ABP0UD41_9BRYO</name>
<dbReference type="SMART" id="SM00054">
    <property type="entry name" value="EFh"/>
    <property type="match status" value="2"/>
</dbReference>
<feature type="transmembrane region" description="Helical" evidence="8">
    <location>
        <begin position="379"/>
        <end position="397"/>
    </location>
</feature>
<evidence type="ECO:0000313" key="11">
    <source>
        <dbReference type="Proteomes" id="UP001497512"/>
    </source>
</evidence>
<feature type="transmembrane region" description="Helical" evidence="8">
    <location>
        <begin position="509"/>
        <end position="529"/>
    </location>
</feature>
<dbReference type="Proteomes" id="UP001497512">
    <property type="component" value="Chromosome 3"/>
</dbReference>
<evidence type="ECO:0000256" key="4">
    <source>
        <dbReference type="ARBA" id="ARBA00022692"/>
    </source>
</evidence>
<dbReference type="PANTHER" id="PTHR31503">
    <property type="entry name" value="VACUOLAR CALCIUM ION TRANSPORTER"/>
    <property type="match status" value="1"/>
</dbReference>
<protein>
    <recommendedName>
        <fullName evidence="9">EF-hand domain-containing protein</fullName>
    </recommendedName>
</protein>
<dbReference type="Gene3D" id="1.20.1420.30">
    <property type="entry name" value="NCX, central ion-binding region"/>
    <property type="match status" value="1"/>
</dbReference>
<keyword evidence="6" id="KW-0406">Ion transport</keyword>
<organism evidence="10 11">
    <name type="scientific">Sphagnum troendelagicum</name>
    <dbReference type="NCBI Taxonomy" id="128251"/>
    <lineage>
        <taxon>Eukaryota</taxon>
        <taxon>Viridiplantae</taxon>
        <taxon>Streptophyta</taxon>
        <taxon>Embryophyta</taxon>
        <taxon>Bryophyta</taxon>
        <taxon>Sphagnophytina</taxon>
        <taxon>Sphagnopsida</taxon>
        <taxon>Sphagnales</taxon>
        <taxon>Sphagnaceae</taxon>
        <taxon>Sphagnum</taxon>
    </lineage>
</organism>
<feature type="domain" description="EF-hand" evidence="9">
    <location>
        <begin position="242"/>
        <end position="277"/>
    </location>
</feature>
<evidence type="ECO:0000313" key="10">
    <source>
        <dbReference type="EMBL" id="CAK9219259.1"/>
    </source>
</evidence>
<dbReference type="SUPFAM" id="SSF47473">
    <property type="entry name" value="EF-hand"/>
    <property type="match status" value="1"/>
</dbReference>
<sequence length="536" mass="58402">MATASHECVEHYGVMPCSTSLGGNVALLVIYGYMLLTAAQLLSAGSELLLTVLSPGIIGGLVLPILGALPDALLILVSGLGASQAEAQTEVLVGMGLLAGSSVMVLTALWGSCLIFGRCDLVNSVAKDRQLTPANRFSLFGTGVTTDLETKWLSWIMMATLLPYMVAQLPQLLGLTTGGSLAVATAGVISVVGLIVYCTYQLVAPWIQERRISWAKHKYRLHILHKLHYFMHSNNWGPLFGEGDTNLERVFDYFDTDKDEMLTREELKGLIVGLGIQNQRKVPSEHEVGLWIKEFDIDKKDGRITKNEFYKGMRTWMTSVKRTNGSGTSLDFISSDVAPPNPFDAEAQTDRYLLSTLQEDEDDEDGDKESKPLPTRTQIITRAVLYLIAGAAIAAIFSDPLVDAIGGFSKASGIPPFFIAFIATPLATNSSEAISSILFARGKRKRNISMTYSQIYGAVTMNNTLCLSIFLAIVHFRGLLWDFSAEITVILFSTLVMGGVAAARTTFPLWMAFIGIALYPISIGLVAFLDYVCGWH</sequence>
<keyword evidence="7 8" id="KW-0472">Membrane</keyword>
<feature type="transmembrane region" description="Helical" evidence="8">
    <location>
        <begin position="452"/>
        <end position="473"/>
    </location>
</feature>
<dbReference type="InterPro" id="IPR011992">
    <property type="entry name" value="EF-hand-dom_pair"/>
</dbReference>
<evidence type="ECO:0000259" key="9">
    <source>
        <dbReference type="PROSITE" id="PS50222"/>
    </source>
</evidence>
<dbReference type="InterPro" id="IPR002048">
    <property type="entry name" value="EF_hand_dom"/>
</dbReference>